<evidence type="ECO:0000313" key="2">
    <source>
        <dbReference type="EMBL" id="CAH2084903.1"/>
    </source>
</evidence>
<gene>
    <name evidence="2" type="ORF">EEDITHA_LOCUS1433</name>
</gene>
<feature type="signal peptide" evidence="1">
    <location>
        <begin position="1"/>
        <end position="20"/>
    </location>
</feature>
<dbReference type="InterPro" id="IPR038606">
    <property type="entry name" value="To_sf"/>
</dbReference>
<reference evidence="2" key="1">
    <citation type="submission" date="2022-03" db="EMBL/GenBank/DDBJ databases">
        <authorList>
            <person name="Tunstrom K."/>
        </authorList>
    </citation>
    <scope>NUCLEOTIDE SEQUENCE</scope>
</reference>
<evidence type="ECO:0008006" key="4">
    <source>
        <dbReference type="Google" id="ProtNLM"/>
    </source>
</evidence>
<protein>
    <recommendedName>
        <fullName evidence="4">Circadian clock-controlled protein-like</fullName>
    </recommendedName>
</protein>
<proteinExistence type="predicted"/>
<dbReference type="Gene3D" id="3.15.10.30">
    <property type="entry name" value="Haemolymph juvenile hormone binding protein"/>
    <property type="match status" value="1"/>
</dbReference>
<dbReference type="EMBL" id="CAKOGL010000003">
    <property type="protein sequence ID" value="CAH2084903.1"/>
    <property type="molecule type" value="Genomic_DNA"/>
</dbReference>
<evidence type="ECO:0000313" key="3">
    <source>
        <dbReference type="Proteomes" id="UP001153954"/>
    </source>
</evidence>
<evidence type="ECO:0000256" key="1">
    <source>
        <dbReference type="SAM" id="SignalP"/>
    </source>
</evidence>
<sequence length="245" mass="28217">MDCFNTILFIVFNILTVSNAQNFTQFQGFKVPCVDKSPECLKRSLQDVFSKFIHGIPELGITKLDPFKVDSLVLILPGDLTLEFKEAYAKGLQKCIVDYVRQFEGDIFDIQLDCNLLTKGKYRSTGRLFMFLIDGEGHSTIISRNLKIRWNIQLSSIIKDEEQKYIVIKNLKTSHSFEGRVTYNMTNLFKGNPDMSKIVLDFMNQNWYMVANELGSPLINYCINLINHNLNQLLNKVPINNLIIM</sequence>
<dbReference type="Proteomes" id="UP001153954">
    <property type="component" value="Unassembled WGS sequence"/>
</dbReference>
<dbReference type="PANTHER" id="PTHR11008:SF32">
    <property type="entry name" value="CIRCADIAN CLOCK-CONTROLLED PROTEIN DAYWAKE-RELATED"/>
    <property type="match status" value="1"/>
</dbReference>
<dbReference type="SMART" id="SM00700">
    <property type="entry name" value="JHBP"/>
    <property type="match status" value="1"/>
</dbReference>
<keyword evidence="1" id="KW-0732">Signal</keyword>
<dbReference type="AlphaFoldDB" id="A0AAU9TFM7"/>
<dbReference type="InterPro" id="IPR010562">
    <property type="entry name" value="Haemolymph_juvenile_hormone-bd"/>
</dbReference>
<dbReference type="PANTHER" id="PTHR11008">
    <property type="entry name" value="PROTEIN TAKEOUT-LIKE PROTEIN"/>
    <property type="match status" value="1"/>
</dbReference>
<keyword evidence="3" id="KW-1185">Reference proteome</keyword>
<dbReference type="GO" id="GO:0005615">
    <property type="term" value="C:extracellular space"/>
    <property type="evidence" value="ECO:0007669"/>
    <property type="project" value="TreeGrafter"/>
</dbReference>
<dbReference type="Pfam" id="PF06585">
    <property type="entry name" value="JHBP"/>
    <property type="match status" value="1"/>
</dbReference>
<accession>A0AAU9TFM7</accession>
<organism evidence="2 3">
    <name type="scientific">Euphydryas editha</name>
    <name type="common">Edith's checkerspot</name>
    <dbReference type="NCBI Taxonomy" id="104508"/>
    <lineage>
        <taxon>Eukaryota</taxon>
        <taxon>Metazoa</taxon>
        <taxon>Ecdysozoa</taxon>
        <taxon>Arthropoda</taxon>
        <taxon>Hexapoda</taxon>
        <taxon>Insecta</taxon>
        <taxon>Pterygota</taxon>
        <taxon>Neoptera</taxon>
        <taxon>Endopterygota</taxon>
        <taxon>Lepidoptera</taxon>
        <taxon>Glossata</taxon>
        <taxon>Ditrysia</taxon>
        <taxon>Papilionoidea</taxon>
        <taxon>Nymphalidae</taxon>
        <taxon>Nymphalinae</taxon>
        <taxon>Euphydryas</taxon>
    </lineage>
</organism>
<feature type="chain" id="PRO_5043605855" description="Circadian clock-controlled protein-like" evidence="1">
    <location>
        <begin position="21"/>
        <end position="245"/>
    </location>
</feature>
<comment type="caution">
    <text evidence="2">The sequence shown here is derived from an EMBL/GenBank/DDBJ whole genome shotgun (WGS) entry which is preliminary data.</text>
</comment>
<name>A0AAU9TFM7_EUPED</name>